<evidence type="ECO:0000313" key="2">
    <source>
        <dbReference type="EMBL" id="TWU57897.1"/>
    </source>
</evidence>
<reference evidence="2 3" key="1">
    <citation type="submission" date="2019-02" db="EMBL/GenBank/DDBJ databases">
        <title>Deep-cultivation of Planctomycetes and their phenomic and genomic characterization uncovers novel biology.</title>
        <authorList>
            <person name="Wiegand S."/>
            <person name="Jogler M."/>
            <person name="Boedeker C."/>
            <person name="Pinto D."/>
            <person name="Vollmers J."/>
            <person name="Rivas-Marin E."/>
            <person name="Kohn T."/>
            <person name="Peeters S.H."/>
            <person name="Heuer A."/>
            <person name="Rast P."/>
            <person name="Oberbeckmann S."/>
            <person name="Bunk B."/>
            <person name="Jeske O."/>
            <person name="Meyerdierks A."/>
            <person name="Storesund J.E."/>
            <person name="Kallscheuer N."/>
            <person name="Luecker S."/>
            <person name="Lage O.M."/>
            <person name="Pohl T."/>
            <person name="Merkel B.J."/>
            <person name="Hornburger P."/>
            <person name="Mueller R.-W."/>
            <person name="Bruemmer F."/>
            <person name="Labrenz M."/>
            <person name="Spormann A.M."/>
            <person name="Op Den Camp H."/>
            <person name="Overmann J."/>
            <person name="Amann R."/>
            <person name="Jetten M.S.M."/>
            <person name="Mascher T."/>
            <person name="Medema M.H."/>
            <person name="Devos D.P."/>
            <person name="Kaster A.-K."/>
            <person name="Ovreas L."/>
            <person name="Rohde M."/>
            <person name="Galperin M.Y."/>
            <person name="Jogler C."/>
        </authorList>
    </citation>
    <scope>NUCLEOTIDE SEQUENCE [LARGE SCALE GENOMIC DNA]</scope>
    <source>
        <strain evidence="2 3">Poly59</strain>
    </source>
</reference>
<sequence>MIEFELNNDVGPSLDPCVFLFGCDRSGTTLLRSMMNSHPELLMTYEAPASIMLEGAFSDGGYRAVIDAMRCFPQFDSVNWVGVIDELSELENVSLADTVGAAYRNLLVHVGKSRWGDKTPAYTRFIDTLAEMYPNGTFIHIVRDPRAVALSWIAADWGPNTAFHAGREWLQRVSEANVSMELLPESRKLTVRYEDLMASPEQVLKTICEKVDIDYSSEMVVSRGKESNAMPDQYLQKLHARSQEQLDPSRSERWRSMNRRQIGMIEANSWELMQEFDYEPCNSSAPQVSSVQVTACKLENRCRQFLNRFRQHGTAPPFPLPQND</sequence>
<evidence type="ECO:0000256" key="1">
    <source>
        <dbReference type="ARBA" id="ARBA00022679"/>
    </source>
</evidence>
<dbReference type="SUPFAM" id="SSF52540">
    <property type="entry name" value="P-loop containing nucleoside triphosphate hydrolases"/>
    <property type="match status" value="1"/>
</dbReference>
<proteinExistence type="predicted"/>
<dbReference type="Pfam" id="PF13469">
    <property type="entry name" value="Sulfotransfer_3"/>
    <property type="match status" value="1"/>
</dbReference>
<dbReference type="PANTHER" id="PTHR12788">
    <property type="entry name" value="PROTEIN-TYROSINE SULFOTRANSFERASE 2"/>
    <property type="match status" value="1"/>
</dbReference>
<dbReference type="GO" id="GO:0008476">
    <property type="term" value="F:protein-tyrosine sulfotransferase activity"/>
    <property type="evidence" value="ECO:0007669"/>
    <property type="project" value="InterPro"/>
</dbReference>
<accession>A0A5C6FBG7</accession>
<dbReference type="PANTHER" id="PTHR12788:SF10">
    <property type="entry name" value="PROTEIN-TYROSINE SULFOTRANSFERASE"/>
    <property type="match status" value="1"/>
</dbReference>
<evidence type="ECO:0000313" key="3">
    <source>
        <dbReference type="Proteomes" id="UP000317977"/>
    </source>
</evidence>
<comment type="caution">
    <text evidence="2">The sequence shown here is derived from an EMBL/GenBank/DDBJ whole genome shotgun (WGS) entry which is preliminary data.</text>
</comment>
<gene>
    <name evidence="2" type="ORF">Poly59_08060</name>
</gene>
<organism evidence="2 3">
    <name type="scientific">Rubripirellula reticaptiva</name>
    <dbReference type="NCBI Taxonomy" id="2528013"/>
    <lineage>
        <taxon>Bacteria</taxon>
        <taxon>Pseudomonadati</taxon>
        <taxon>Planctomycetota</taxon>
        <taxon>Planctomycetia</taxon>
        <taxon>Pirellulales</taxon>
        <taxon>Pirellulaceae</taxon>
        <taxon>Rubripirellula</taxon>
    </lineage>
</organism>
<dbReference type="Proteomes" id="UP000317977">
    <property type="component" value="Unassembled WGS sequence"/>
</dbReference>
<dbReference type="InterPro" id="IPR026634">
    <property type="entry name" value="TPST-like"/>
</dbReference>
<dbReference type="RefSeq" id="WP_146532712.1">
    <property type="nucleotide sequence ID" value="NZ_SJPX01000001.1"/>
</dbReference>
<dbReference type="EMBL" id="SJPX01000001">
    <property type="protein sequence ID" value="TWU57897.1"/>
    <property type="molecule type" value="Genomic_DNA"/>
</dbReference>
<name>A0A5C6FBG7_9BACT</name>
<keyword evidence="1 2" id="KW-0808">Transferase</keyword>
<protein>
    <submittedName>
        <fullName evidence="2">Sulfotransferase domain protein</fullName>
    </submittedName>
</protein>
<dbReference type="OrthoDB" id="9777890at2"/>
<keyword evidence="3" id="KW-1185">Reference proteome</keyword>
<dbReference type="AlphaFoldDB" id="A0A5C6FBG7"/>
<dbReference type="Gene3D" id="3.40.50.300">
    <property type="entry name" value="P-loop containing nucleotide triphosphate hydrolases"/>
    <property type="match status" value="1"/>
</dbReference>
<dbReference type="InterPro" id="IPR027417">
    <property type="entry name" value="P-loop_NTPase"/>
</dbReference>